<dbReference type="EMBL" id="ATLC01000044">
    <property type="protein sequence ID" value="EPJ28721.1"/>
    <property type="molecule type" value="Genomic_DNA"/>
</dbReference>
<keyword evidence="1" id="KW-0175">Coiled coil</keyword>
<proteinExistence type="predicted"/>
<dbReference type="Proteomes" id="UP000014627">
    <property type="component" value="Unassembled WGS sequence"/>
</dbReference>
<feature type="coiled-coil region" evidence="1">
    <location>
        <begin position="98"/>
        <end position="234"/>
    </location>
</feature>
<feature type="transmembrane region" description="Helical" evidence="2">
    <location>
        <begin position="12"/>
        <end position="37"/>
    </location>
</feature>
<evidence type="ECO:0000313" key="3">
    <source>
        <dbReference type="EMBL" id="EPJ28721.1"/>
    </source>
</evidence>
<evidence type="ECO:0000256" key="2">
    <source>
        <dbReference type="SAM" id="Phobius"/>
    </source>
</evidence>
<feature type="coiled-coil region" evidence="1">
    <location>
        <begin position="450"/>
        <end position="516"/>
    </location>
</feature>
<feature type="transmembrane region" description="Helical" evidence="2">
    <location>
        <begin position="43"/>
        <end position="68"/>
    </location>
</feature>
<dbReference type="Gene3D" id="1.20.5.1160">
    <property type="entry name" value="Vasodilator-stimulated phosphoprotein"/>
    <property type="match status" value="1"/>
</dbReference>
<gene>
    <name evidence="3" type="ORF">CP99DC5_0185</name>
</gene>
<protein>
    <submittedName>
        <fullName evidence="3">IncA family protein</fullName>
    </submittedName>
</protein>
<feature type="coiled-coil region" evidence="1">
    <location>
        <begin position="337"/>
        <end position="424"/>
    </location>
</feature>
<name>A0ABN0MQL2_CHLPS</name>
<feature type="coiled-coil region" evidence="1">
    <location>
        <begin position="668"/>
        <end position="778"/>
    </location>
</feature>
<accession>A0ABN0MQL2</accession>
<evidence type="ECO:0000256" key="1">
    <source>
        <dbReference type="SAM" id="Coils"/>
    </source>
</evidence>
<keyword evidence="2" id="KW-0812">Transmembrane</keyword>
<sequence>MCLVKANSSRGCLAIYVFSIFLSVLVLISSITALVLFSVELGVIPSIVLGMSVLVALFFLATSFYHIVNRKRHIQIESPQNESPSHDALVHVANDPILEDSVGALQCENQQIQELEREHVHVSTRIPDLDSEVLRHEENQIRESSFEARIQELEEALASSESQFRERVVCLESQLAELAQQKSEIERSALLFEGTLQQRDRNHHLIVKSQEELRVKLERERDDLRVRCLELEAKVVQLEVVSERLSGLSEDHAHCESTITGLRQSQRESKDNIRKLKEKMRRKEEEYLANITASQERQRRYEEEISQLQQNTSENLARIRGLEHELENSAKEQTSHVQSFVEERGKYEQEIEELKRKCRDFANRVSDLQAGNTASAVQGDDLVEISQPLQEEVEARIADLQKDNREKQNKILDLESQITRFSNQIIRMRNVSKGQIEHQINKRKKVELELTASKSKSKELAAQVQRLQNATGVNVSNLQQEVQTLNQQIRENRATIRELEMSNERLRETVVTYTNERSLKLQSDPQRLRSIAKLEEARKDIRTKMSFDARERVSMARHRIRRMEELSKDSALESQVQELVEASERSISYQRIFELESQLFNLFRTHDSAPGRNHVDNLRAMRLQQYCDGDEELEAKVRNFNFPPNAPIDSSALYELEQEVFDLREDKLFVLRENLEEANERITTLETKIHELTEALRSHTEIVSPESLETRSLAEQQRLQQTNDDLRRQLDEAHVQLEDYKNRFSDLQKQLVEASREVQSKDLALSVAQNQLRQFEERR</sequence>
<evidence type="ECO:0000313" key="4">
    <source>
        <dbReference type="Proteomes" id="UP000014627"/>
    </source>
</evidence>
<keyword evidence="4" id="KW-1185">Reference proteome</keyword>
<keyword evidence="2" id="KW-1133">Transmembrane helix</keyword>
<organism evidence="3 4">
    <name type="scientific">Chlamydia psittaci 99DC5</name>
    <dbReference type="NCBI Taxonomy" id="1112251"/>
    <lineage>
        <taxon>Bacteria</taxon>
        <taxon>Pseudomonadati</taxon>
        <taxon>Chlamydiota</taxon>
        <taxon>Chlamydiia</taxon>
        <taxon>Chlamydiales</taxon>
        <taxon>Chlamydiaceae</taxon>
        <taxon>Chlamydia/Chlamydophila group</taxon>
        <taxon>Chlamydia</taxon>
    </lineage>
</organism>
<feature type="coiled-coil region" evidence="1">
    <location>
        <begin position="259"/>
        <end position="311"/>
    </location>
</feature>
<keyword evidence="2" id="KW-0472">Membrane</keyword>
<comment type="caution">
    <text evidence="3">The sequence shown here is derived from an EMBL/GenBank/DDBJ whole genome shotgun (WGS) entry which is preliminary data.</text>
</comment>
<reference evidence="3 4" key="1">
    <citation type="submission" date="2013-04" db="EMBL/GenBank/DDBJ databases">
        <title>Genome sequence of Chlamydia psittaci 99DC5.</title>
        <authorList>
            <person name="Huot-Creasy H."/>
            <person name="McCracken C.L."/>
            <person name="Humphries M."/>
            <person name="Sachse K."/>
            <person name="Laroucau K."/>
            <person name="Bavoil P."/>
            <person name="Myers G.S."/>
        </authorList>
    </citation>
    <scope>NUCLEOTIDE SEQUENCE [LARGE SCALE GENOMIC DNA]</scope>
    <source>
        <strain evidence="3 4">99DC5</strain>
    </source>
</reference>